<dbReference type="RefSeq" id="WP_121935430.1">
    <property type="nucleotide sequence ID" value="NZ_RDOJ01000019.1"/>
</dbReference>
<keyword evidence="4" id="KW-1185">Reference proteome</keyword>
<organism evidence="3 4">
    <name type="scientific">Faecalibacter macacae</name>
    <dbReference type="NCBI Taxonomy" id="1859289"/>
    <lineage>
        <taxon>Bacteria</taxon>
        <taxon>Pseudomonadati</taxon>
        <taxon>Bacteroidota</taxon>
        <taxon>Flavobacteriia</taxon>
        <taxon>Flavobacteriales</taxon>
        <taxon>Weeksellaceae</taxon>
        <taxon>Faecalibacter</taxon>
    </lineage>
</organism>
<accession>A0A3L9M2A8</accession>
<dbReference type="InterPro" id="IPR011089">
    <property type="entry name" value="GmrSD_C"/>
</dbReference>
<dbReference type="Pfam" id="PF07510">
    <property type="entry name" value="GmrSD_C"/>
    <property type="match status" value="1"/>
</dbReference>
<dbReference type="InterPro" id="IPR004919">
    <property type="entry name" value="GmrSD_N"/>
</dbReference>
<evidence type="ECO:0000313" key="3">
    <source>
        <dbReference type="EMBL" id="RLZ07145.1"/>
    </source>
</evidence>
<evidence type="ECO:0000313" key="4">
    <source>
        <dbReference type="Proteomes" id="UP000275348"/>
    </source>
</evidence>
<dbReference type="Proteomes" id="UP000275348">
    <property type="component" value="Unassembled WGS sequence"/>
</dbReference>
<protein>
    <submittedName>
        <fullName evidence="3">DUF262 domain-containing protein</fullName>
    </submittedName>
</protein>
<gene>
    <name evidence="3" type="ORF">EAH69_11900</name>
</gene>
<evidence type="ECO:0000259" key="2">
    <source>
        <dbReference type="Pfam" id="PF07510"/>
    </source>
</evidence>
<dbReference type="EMBL" id="RDOJ01000019">
    <property type="protein sequence ID" value="RLZ07145.1"/>
    <property type="molecule type" value="Genomic_DNA"/>
</dbReference>
<dbReference type="AlphaFoldDB" id="A0A3L9M2A8"/>
<dbReference type="Pfam" id="PF03235">
    <property type="entry name" value="GmrSD_N"/>
    <property type="match status" value="1"/>
</dbReference>
<sequence>MNQNKAISLKNILSQNQYVIPIYQRNYSWGKGEISQLITDIKEYFSGDKTDEDKTDGDKTYYLGSLVYFKRDNGDLELIDGQQRHTTLTLINLVLMSNDYGQVKSTNLKFDSRKNIQNYIEKLYSNFSDFDKISSQGVKNIQAAINIIQEELSHIDMQKFSTNFYENVKVFLVEVPQDTDLNHYFEIMNNRGEQLEKHEIVKSLLMGKIDDNDNETKQVKQEKFAKIWDACSDMTDYVWSNFNSDEREIIFKEQENIIFDEINFKTNYSIDQEKTLSEILNDEKSIDLSSLSQEKKEIKAKYRSIIDFPNFLMQVLKLVDENTPLDDKKLLEYFQHKDEVFSLKFINYLLKYRIVFDKYVIKQDLTVSEEDRQNWGIRKYNETLDYNVKTFSENDDELIKLLTMLYYSNPSNSNNNWLHDILKFNDFSLNGYIEKLLSIAKDKYDGKKITYPEITIYNFYYIDFLLWKLYKEDELNKEDKLYSLKEKINRKKLWFKDFKFSQLNSKEHLLPQSKINENTEEANYLNNLGNLCLISVSQNSSANDQHPEYKKRHFANDNSSLKRLVMFESYDNENWGSTQIKAHEKEILQLLEKYNN</sequence>
<dbReference type="OrthoDB" id="9798761at2"/>
<reference evidence="3 4" key="1">
    <citation type="submission" date="2018-10" db="EMBL/GenBank/DDBJ databases">
        <authorList>
            <person name="Chen X."/>
        </authorList>
    </citation>
    <scope>NUCLEOTIDE SEQUENCE [LARGE SCALE GENOMIC DNA]</scope>
    <source>
        <strain evidence="3 4">YIM 102668</strain>
    </source>
</reference>
<feature type="domain" description="GmrSD restriction endonucleases C-terminal" evidence="2">
    <location>
        <begin position="462"/>
        <end position="589"/>
    </location>
</feature>
<comment type="caution">
    <text evidence="3">The sequence shown here is derived from an EMBL/GenBank/DDBJ whole genome shotgun (WGS) entry which is preliminary data.</text>
</comment>
<dbReference type="PANTHER" id="PTHR35149">
    <property type="entry name" value="SLL5132 PROTEIN"/>
    <property type="match status" value="1"/>
</dbReference>
<name>A0A3L9M2A8_9FLAO</name>
<feature type="domain" description="GmrSD restriction endonucleases N-terminal" evidence="1">
    <location>
        <begin position="9"/>
        <end position="205"/>
    </location>
</feature>
<evidence type="ECO:0000259" key="1">
    <source>
        <dbReference type="Pfam" id="PF03235"/>
    </source>
</evidence>
<proteinExistence type="predicted"/>
<dbReference type="PANTHER" id="PTHR35149:SF1">
    <property type="entry name" value="DUF5655 DOMAIN-CONTAINING PROTEIN"/>
    <property type="match status" value="1"/>
</dbReference>